<evidence type="ECO:0000313" key="2">
    <source>
        <dbReference type="EMBL" id="SSA41573.1"/>
    </source>
</evidence>
<dbReference type="AlphaFoldDB" id="A0A2Y9C5M4"/>
<evidence type="ECO:0000313" key="3">
    <source>
        <dbReference type="Proteomes" id="UP000245839"/>
    </source>
</evidence>
<gene>
    <name evidence="1" type="ORF">BCF38_102413</name>
    <name evidence="2" type="ORF">SAMN05421539_102413</name>
</gene>
<evidence type="ECO:0000313" key="4">
    <source>
        <dbReference type="Proteomes" id="UP000251571"/>
    </source>
</evidence>
<reference evidence="1 3" key="2">
    <citation type="submission" date="2018-03" db="EMBL/GenBank/DDBJ databases">
        <title>Genomic Encyclopedia of Archaeal and Bacterial Type Strains, Phase II (KMG-II): from individual species to whole genera.</title>
        <authorList>
            <person name="Goeker M."/>
        </authorList>
    </citation>
    <scope>NUCLEOTIDE SEQUENCE [LARGE SCALE GENOMIC DNA]</scope>
    <source>
        <strain evidence="1 3">DSM 25227</strain>
    </source>
</reference>
<dbReference type="EMBL" id="UETC01000002">
    <property type="protein sequence ID" value="SSA41573.1"/>
    <property type="molecule type" value="Genomic_DNA"/>
</dbReference>
<organism evidence="2 4">
    <name type="scientific">Jannaschia seohaensis</name>
    <dbReference type="NCBI Taxonomy" id="475081"/>
    <lineage>
        <taxon>Bacteria</taxon>
        <taxon>Pseudomonadati</taxon>
        <taxon>Pseudomonadota</taxon>
        <taxon>Alphaproteobacteria</taxon>
        <taxon>Rhodobacterales</taxon>
        <taxon>Roseobacteraceae</taxon>
        <taxon>Jannaschia</taxon>
    </lineage>
</organism>
<proteinExistence type="predicted"/>
<sequence>MRETGEAEFLPDDIGQGETIGVFVLNPDEAGALDDIDSFAFVDETGGTAGFDDGSYVFAQVDGETISAEVMHSACASLNQDLQQRALIGMSDRLGLTIVMEDGLFSGRDVNDVALSIERLAVDLA</sequence>
<name>A0A2Y9C5M4_9RHOB</name>
<accession>A0A2Y9C5M4</accession>
<dbReference type="Proteomes" id="UP000251571">
    <property type="component" value="Unassembled WGS sequence"/>
</dbReference>
<dbReference type="Proteomes" id="UP000245839">
    <property type="component" value="Unassembled WGS sequence"/>
</dbReference>
<reference evidence="2 4" key="1">
    <citation type="submission" date="2016-10" db="EMBL/GenBank/DDBJ databases">
        <authorList>
            <person name="Cai Z."/>
        </authorList>
    </citation>
    <scope>NUCLEOTIDE SEQUENCE [LARGE SCALE GENOMIC DNA]</scope>
    <source>
        <strain evidence="2 4">DSM 25227</strain>
    </source>
</reference>
<dbReference type="EMBL" id="QGDJ01000002">
    <property type="protein sequence ID" value="PWJ21163.1"/>
    <property type="molecule type" value="Genomic_DNA"/>
</dbReference>
<dbReference type="RefSeq" id="WP_109563501.1">
    <property type="nucleotide sequence ID" value="NZ_QGDJ01000002.1"/>
</dbReference>
<keyword evidence="3" id="KW-1185">Reference proteome</keyword>
<protein>
    <submittedName>
        <fullName evidence="2">Uncharacterized protein</fullName>
    </submittedName>
</protein>
<evidence type="ECO:0000313" key="1">
    <source>
        <dbReference type="EMBL" id="PWJ21163.1"/>
    </source>
</evidence>